<dbReference type="RefSeq" id="WP_013989623.1">
    <property type="nucleotide sequence ID" value="NZ_CP026847.1"/>
</dbReference>
<accession>A0A7H1MMD6</accession>
<keyword evidence="2" id="KW-1185">Reference proteome</keyword>
<protein>
    <submittedName>
        <fullName evidence="1">Uncharacterized protein</fullName>
    </submittedName>
</protein>
<dbReference type="EMBL" id="CP043431">
    <property type="protein sequence ID" value="QNT64622.1"/>
    <property type="molecule type" value="Genomic_DNA"/>
</dbReference>
<reference evidence="1 2" key="1">
    <citation type="submission" date="2019-08" db="EMBL/GenBank/DDBJ databases">
        <authorList>
            <person name="Chang H.C."/>
            <person name="Mun S.Y."/>
        </authorList>
    </citation>
    <scope>NUCLEOTIDE SEQUENCE [LARGE SCALE GENOMIC DNA]</scope>
    <source>
        <strain evidence="1 2">SK</strain>
    </source>
</reference>
<dbReference type="AlphaFoldDB" id="A0A7H1MMD6"/>
<sequence>MKNIVKEGILNSIELAIWGTLILRLLKYFFLKNEDGNFLILVVVPIVLLTIIIHGAKSIYFKHKK</sequence>
<dbReference type="Proteomes" id="UP000516446">
    <property type="component" value="Chromosome"/>
</dbReference>
<evidence type="ECO:0000313" key="2">
    <source>
        <dbReference type="Proteomes" id="UP000516446"/>
    </source>
</evidence>
<gene>
    <name evidence="1" type="ORF">FY536_04825</name>
</gene>
<evidence type="ECO:0000313" key="1">
    <source>
        <dbReference type="EMBL" id="QNT64622.1"/>
    </source>
</evidence>
<proteinExistence type="predicted"/>
<name>A0A7H1MMD6_9LACO</name>
<organism evidence="1 2">
    <name type="scientific">Weissella koreensis</name>
    <dbReference type="NCBI Taxonomy" id="165096"/>
    <lineage>
        <taxon>Bacteria</taxon>
        <taxon>Bacillati</taxon>
        <taxon>Bacillota</taxon>
        <taxon>Bacilli</taxon>
        <taxon>Lactobacillales</taxon>
        <taxon>Lactobacillaceae</taxon>
        <taxon>Weissella</taxon>
    </lineage>
</organism>